<feature type="transmembrane region" description="Helical" evidence="1">
    <location>
        <begin position="81"/>
        <end position="102"/>
    </location>
</feature>
<dbReference type="Pfam" id="PF12046">
    <property type="entry name" value="CCB1"/>
    <property type="match status" value="1"/>
</dbReference>
<evidence type="ECO:0000313" key="3">
    <source>
        <dbReference type="Proteomes" id="UP000326169"/>
    </source>
</evidence>
<keyword evidence="1" id="KW-0812">Transmembrane</keyword>
<reference evidence="2 3" key="1">
    <citation type="journal article" date="2019" name="J Genomics">
        <title>The Draft Genome of a Hydrogen-producing Cyanobacterium, Arthrospira platensis NIES-46.</title>
        <authorList>
            <person name="Suzuki S."/>
            <person name="Yamaguchi H."/>
            <person name="Kawachi M."/>
        </authorList>
    </citation>
    <scope>NUCLEOTIDE SEQUENCE [LARGE SCALE GENOMIC DNA]</scope>
    <source>
        <strain evidence="2 3">NIES-46</strain>
    </source>
</reference>
<dbReference type="Proteomes" id="UP000326169">
    <property type="component" value="Unassembled WGS sequence"/>
</dbReference>
<protein>
    <recommendedName>
        <fullName evidence="4">Cofactor assembly of complex C subunit B</fullName>
    </recommendedName>
</protein>
<keyword evidence="1" id="KW-1133">Transmembrane helix</keyword>
<accession>A0A5M3T680</accession>
<evidence type="ECO:0008006" key="4">
    <source>
        <dbReference type="Google" id="ProtNLM"/>
    </source>
</evidence>
<dbReference type="PANTHER" id="PTHR35302:SF1">
    <property type="entry name" value="PROTEIN COFACTOR ASSEMBLY OF COMPLEX C SUBUNIT B CCB1, CHLOROPLASTIC"/>
    <property type="match status" value="1"/>
</dbReference>
<feature type="transmembrane region" description="Helical" evidence="1">
    <location>
        <begin position="6"/>
        <end position="24"/>
    </location>
</feature>
<feature type="transmembrane region" description="Helical" evidence="1">
    <location>
        <begin position="108"/>
        <end position="128"/>
    </location>
</feature>
<dbReference type="GeneID" id="301682244"/>
<comment type="caution">
    <text evidence="2">The sequence shown here is derived from an EMBL/GenBank/DDBJ whole genome shotgun (WGS) entry which is preliminary data.</text>
</comment>
<gene>
    <name evidence="2" type="ORF">NIES46_13560</name>
</gene>
<keyword evidence="3" id="KW-1185">Reference proteome</keyword>
<organism evidence="2 3">
    <name type="scientific">Limnospira platensis NIES-46</name>
    <dbReference type="NCBI Taxonomy" id="1236695"/>
    <lineage>
        <taxon>Bacteria</taxon>
        <taxon>Bacillati</taxon>
        <taxon>Cyanobacteriota</taxon>
        <taxon>Cyanophyceae</taxon>
        <taxon>Oscillatoriophycideae</taxon>
        <taxon>Oscillatoriales</taxon>
        <taxon>Sirenicapillariaceae</taxon>
        <taxon>Limnospira</taxon>
    </lineage>
</organism>
<evidence type="ECO:0000256" key="1">
    <source>
        <dbReference type="SAM" id="Phobius"/>
    </source>
</evidence>
<dbReference type="PANTHER" id="PTHR35302">
    <property type="match status" value="1"/>
</dbReference>
<dbReference type="RefSeq" id="WP_006619353.1">
    <property type="nucleotide sequence ID" value="NZ_BIMW01000072.1"/>
</dbReference>
<dbReference type="InterPro" id="IPR021919">
    <property type="entry name" value="CCB1"/>
</dbReference>
<sequence length="179" mass="20065">MTIPVIPSTFFLTLLLAVGLFFFIKASVKERTEQQTICVPEDADTLLDQIQNYFHSRAYRAIAIDRQENSITYEGLVRPSWFMAIFLTLLTAVGSLCLGLVLSMAIPASGYGFLALVLLSPLAGFFYWQKAKRPEQVFLQLEAVRSSESRTESLIRVTAHRDELATLKQALASKQSENI</sequence>
<dbReference type="EMBL" id="BIMW01000072">
    <property type="protein sequence ID" value="GCE93306.1"/>
    <property type="molecule type" value="Genomic_DNA"/>
</dbReference>
<proteinExistence type="predicted"/>
<keyword evidence="1" id="KW-0472">Membrane</keyword>
<evidence type="ECO:0000313" key="2">
    <source>
        <dbReference type="EMBL" id="GCE93306.1"/>
    </source>
</evidence>
<name>A0A5M3T680_LIMPL</name>